<evidence type="ECO:0000256" key="1">
    <source>
        <dbReference type="SAM" id="MobiDB-lite"/>
    </source>
</evidence>
<feature type="compositionally biased region" description="Low complexity" evidence="1">
    <location>
        <begin position="227"/>
        <end position="241"/>
    </location>
</feature>
<organism evidence="2 3">
    <name type="scientific">Chaetomium fimeti</name>
    <dbReference type="NCBI Taxonomy" id="1854472"/>
    <lineage>
        <taxon>Eukaryota</taxon>
        <taxon>Fungi</taxon>
        <taxon>Dikarya</taxon>
        <taxon>Ascomycota</taxon>
        <taxon>Pezizomycotina</taxon>
        <taxon>Sordariomycetes</taxon>
        <taxon>Sordariomycetidae</taxon>
        <taxon>Sordariales</taxon>
        <taxon>Chaetomiaceae</taxon>
        <taxon>Chaetomium</taxon>
    </lineage>
</organism>
<reference evidence="2" key="1">
    <citation type="journal article" date="2023" name="Mol. Phylogenet. Evol.">
        <title>Genome-scale phylogeny and comparative genomics of the fungal order Sordariales.</title>
        <authorList>
            <person name="Hensen N."/>
            <person name="Bonometti L."/>
            <person name="Westerberg I."/>
            <person name="Brannstrom I.O."/>
            <person name="Guillou S."/>
            <person name="Cros-Aarteil S."/>
            <person name="Calhoun S."/>
            <person name="Haridas S."/>
            <person name="Kuo A."/>
            <person name="Mondo S."/>
            <person name="Pangilinan J."/>
            <person name="Riley R."/>
            <person name="LaButti K."/>
            <person name="Andreopoulos B."/>
            <person name="Lipzen A."/>
            <person name="Chen C."/>
            <person name="Yan M."/>
            <person name="Daum C."/>
            <person name="Ng V."/>
            <person name="Clum A."/>
            <person name="Steindorff A."/>
            <person name="Ohm R.A."/>
            <person name="Martin F."/>
            <person name="Silar P."/>
            <person name="Natvig D.O."/>
            <person name="Lalanne C."/>
            <person name="Gautier V."/>
            <person name="Ament-Velasquez S.L."/>
            <person name="Kruys A."/>
            <person name="Hutchinson M.I."/>
            <person name="Powell A.J."/>
            <person name="Barry K."/>
            <person name="Miller A.N."/>
            <person name="Grigoriev I.V."/>
            <person name="Debuchy R."/>
            <person name="Gladieux P."/>
            <person name="Hiltunen Thoren M."/>
            <person name="Johannesson H."/>
        </authorList>
    </citation>
    <scope>NUCLEOTIDE SEQUENCE</scope>
    <source>
        <strain evidence="2">CBS 168.71</strain>
    </source>
</reference>
<evidence type="ECO:0000313" key="2">
    <source>
        <dbReference type="EMBL" id="KAK3296274.1"/>
    </source>
</evidence>
<name>A0AAE0HGU3_9PEZI</name>
<dbReference type="GeneID" id="87835639"/>
<keyword evidence="3" id="KW-1185">Reference proteome</keyword>
<gene>
    <name evidence="2" type="ORF">B0H64DRAFT_166575</name>
</gene>
<feature type="compositionally biased region" description="Pro residues" evidence="1">
    <location>
        <begin position="84"/>
        <end position="98"/>
    </location>
</feature>
<proteinExistence type="predicted"/>
<comment type="caution">
    <text evidence="2">The sequence shown here is derived from an EMBL/GenBank/DDBJ whole genome shotgun (WGS) entry which is preliminary data.</text>
</comment>
<protein>
    <submittedName>
        <fullName evidence="2">Uncharacterized protein</fullName>
    </submittedName>
</protein>
<accession>A0AAE0HGU3</accession>
<dbReference type="RefSeq" id="XP_062659788.1">
    <property type="nucleotide sequence ID" value="XM_062798691.1"/>
</dbReference>
<dbReference type="Proteomes" id="UP001278766">
    <property type="component" value="Unassembled WGS sequence"/>
</dbReference>
<feature type="compositionally biased region" description="Low complexity" evidence="1">
    <location>
        <begin position="272"/>
        <end position="282"/>
    </location>
</feature>
<feature type="compositionally biased region" description="Low complexity" evidence="1">
    <location>
        <begin position="165"/>
        <end position="181"/>
    </location>
</feature>
<dbReference type="AlphaFoldDB" id="A0AAE0HGU3"/>
<reference evidence="2" key="2">
    <citation type="submission" date="2023-06" db="EMBL/GenBank/DDBJ databases">
        <authorList>
            <consortium name="Lawrence Berkeley National Laboratory"/>
            <person name="Haridas S."/>
            <person name="Hensen N."/>
            <person name="Bonometti L."/>
            <person name="Westerberg I."/>
            <person name="Brannstrom I.O."/>
            <person name="Guillou S."/>
            <person name="Cros-Aarteil S."/>
            <person name="Calhoun S."/>
            <person name="Kuo A."/>
            <person name="Mondo S."/>
            <person name="Pangilinan J."/>
            <person name="Riley R."/>
            <person name="Labutti K."/>
            <person name="Andreopoulos B."/>
            <person name="Lipzen A."/>
            <person name="Chen C."/>
            <person name="Yanf M."/>
            <person name="Daum C."/>
            <person name="Ng V."/>
            <person name="Clum A."/>
            <person name="Steindorff A."/>
            <person name="Ohm R."/>
            <person name="Martin F."/>
            <person name="Silar P."/>
            <person name="Natvig D."/>
            <person name="Lalanne C."/>
            <person name="Gautier V."/>
            <person name="Ament-Velasquez S.L."/>
            <person name="Kruys A."/>
            <person name="Hutchinson M.I."/>
            <person name="Powell A.J."/>
            <person name="Barry K."/>
            <person name="Miller A.N."/>
            <person name="Grigoriev I.V."/>
            <person name="Debuchy R."/>
            <person name="Gladieux P."/>
            <person name="Thoren M.H."/>
            <person name="Johannesson H."/>
        </authorList>
    </citation>
    <scope>NUCLEOTIDE SEQUENCE</scope>
    <source>
        <strain evidence="2">CBS 168.71</strain>
    </source>
</reference>
<evidence type="ECO:0000313" key="3">
    <source>
        <dbReference type="Proteomes" id="UP001278766"/>
    </source>
</evidence>
<feature type="region of interest" description="Disordered" evidence="1">
    <location>
        <begin position="79"/>
        <end position="305"/>
    </location>
</feature>
<dbReference type="EMBL" id="JAUEPN010000004">
    <property type="protein sequence ID" value="KAK3296274.1"/>
    <property type="molecule type" value="Genomic_DNA"/>
</dbReference>
<feature type="compositionally biased region" description="Polar residues" evidence="1">
    <location>
        <begin position="202"/>
        <end position="213"/>
    </location>
</feature>
<sequence>MAGRRPIDKLPNVVTDVVITTAKTFRAARQDGKGNPAAAAAAMETRVPAAVEQFNAILDDIESEILLSKAVIERDLKLLRAKRQPPPPESKPVAPPAPMVIDLDSPKMTPKASFPGLPGPSLPGKQASKPVAPFPNMGFEGASPEVAAAPNPKAAPKPKDVKNQARPAGATGAAARSASAPQKKDVKVPSPHLHRPSGVATAPQTPLNASAQPKASFVATAAANRQASSLTPNASATSAATPPAPVAGNGNIFTDMTFSVAPPPGDTHLQNQVPQPQRTAPQQQPPPPGTSITNAGGGDVLGHQMEQFKGGPADVANMDVGIPDIKAGDANTISNVDDKIDGLFDLGPGDLDTIDLEYDLGNGDNSNFNDMYFPTGDNNGGAGEFDDAFFNLNG</sequence>